<dbReference type="CDD" id="cd02440">
    <property type="entry name" value="AdoMet_MTases"/>
    <property type="match status" value="1"/>
</dbReference>
<dbReference type="Proteomes" id="UP000319557">
    <property type="component" value="Chromosome"/>
</dbReference>
<dbReference type="Pfam" id="PF13649">
    <property type="entry name" value="Methyltransf_25"/>
    <property type="match status" value="1"/>
</dbReference>
<evidence type="ECO:0000259" key="1">
    <source>
        <dbReference type="Pfam" id="PF13649"/>
    </source>
</evidence>
<protein>
    <recommendedName>
        <fullName evidence="1">Methyltransferase domain-containing protein</fullName>
    </recommendedName>
</protein>
<sequence>MSDKRRSGYDRLAPWYQTLEQLRFGKALQKGRVSLLPAVLEHLQSRSSGDAPEVLFLGDGDGRLLDAFLASCPTARVTSVDISPRMVAMQKSRVGQRGRSVQWKVADIEAIEFPAGRFDLVVTPFFLDCFDAAELGRLIPRIAGWLNPAAAWYVVDFQIPPSGLRRLWGRFWLATMHTFFRWQTGLRSRQVVDPVPILQTCGFSPKHDQQAHAEMIRSTLFCRDAEST</sequence>
<reference evidence="2 3" key="1">
    <citation type="submission" date="2019-02" db="EMBL/GenBank/DDBJ databases">
        <title>Deep-cultivation of Planctomycetes and their phenomic and genomic characterization uncovers novel biology.</title>
        <authorList>
            <person name="Wiegand S."/>
            <person name="Jogler M."/>
            <person name="Boedeker C."/>
            <person name="Pinto D."/>
            <person name="Vollmers J."/>
            <person name="Rivas-Marin E."/>
            <person name="Kohn T."/>
            <person name="Peeters S.H."/>
            <person name="Heuer A."/>
            <person name="Rast P."/>
            <person name="Oberbeckmann S."/>
            <person name="Bunk B."/>
            <person name="Jeske O."/>
            <person name="Meyerdierks A."/>
            <person name="Storesund J.E."/>
            <person name="Kallscheuer N."/>
            <person name="Luecker S."/>
            <person name="Lage O.M."/>
            <person name="Pohl T."/>
            <person name="Merkel B.J."/>
            <person name="Hornburger P."/>
            <person name="Mueller R.-W."/>
            <person name="Bruemmer F."/>
            <person name="Labrenz M."/>
            <person name="Spormann A.M."/>
            <person name="Op den Camp H."/>
            <person name="Overmann J."/>
            <person name="Amann R."/>
            <person name="Jetten M.S.M."/>
            <person name="Mascher T."/>
            <person name="Medema M.H."/>
            <person name="Devos D.P."/>
            <person name="Kaster A.-K."/>
            <person name="Ovreas L."/>
            <person name="Rohde M."/>
            <person name="Galperin M.Y."/>
            <person name="Jogler C."/>
        </authorList>
    </citation>
    <scope>NUCLEOTIDE SEQUENCE [LARGE SCALE GENOMIC DNA]</scope>
    <source>
        <strain evidence="2 3">EC9</strain>
    </source>
</reference>
<proteinExistence type="predicted"/>
<dbReference type="InterPro" id="IPR029063">
    <property type="entry name" value="SAM-dependent_MTases_sf"/>
</dbReference>
<organism evidence="2 3">
    <name type="scientific">Rosistilla ulvae</name>
    <dbReference type="NCBI Taxonomy" id="1930277"/>
    <lineage>
        <taxon>Bacteria</taxon>
        <taxon>Pseudomonadati</taxon>
        <taxon>Planctomycetota</taxon>
        <taxon>Planctomycetia</taxon>
        <taxon>Pirellulales</taxon>
        <taxon>Pirellulaceae</taxon>
        <taxon>Rosistilla</taxon>
    </lineage>
</organism>
<dbReference type="EMBL" id="CP036261">
    <property type="protein sequence ID" value="QDS90169.1"/>
    <property type="molecule type" value="Genomic_DNA"/>
</dbReference>
<evidence type="ECO:0000313" key="2">
    <source>
        <dbReference type="EMBL" id="QDS90169.1"/>
    </source>
</evidence>
<accession>A0A517M5M8</accession>
<dbReference type="InterPro" id="IPR041698">
    <property type="entry name" value="Methyltransf_25"/>
</dbReference>
<keyword evidence="3" id="KW-1185">Reference proteome</keyword>
<name>A0A517M5M8_9BACT</name>
<gene>
    <name evidence="2" type="ORF">EC9_43750</name>
</gene>
<evidence type="ECO:0000313" key="3">
    <source>
        <dbReference type="Proteomes" id="UP000319557"/>
    </source>
</evidence>
<dbReference type="SUPFAM" id="SSF53335">
    <property type="entry name" value="S-adenosyl-L-methionine-dependent methyltransferases"/>
    <property type="match status" value="1"/>
</dbReference>
<dbReference type="AlphaFoldDB" id="A0A517M5M8"/>
<dbReference type="Gene3D" id="3.40.50.150">
    <property type="entry name" value="Vaccinia Virus protein VP39"/>
    <property type="match status" value="1"/>
</dbReference>
<dbReference type="KEGG" id="ruv:EC9_43750"/>
<dbReference type="RefSeq" id="WP_218934318.1">
    <property type="nucleotide sequence ID" value="NZ_CP036261.1"/>
</dbReference>
<feature type="domain" description="Methyltransferase" evidence="1">
    <location>
        <begin position="54"/>
        <end position="148"/>
    </location>
</feature>